<evidence type="ECO:0000256" key="3">
    <source>
        <dbReference type="SAM" id="MobiDB-lite"/>
    </source>
</evidence>
<name>K0TA24_THAOC</name>
<dbReference type="SUPFAM" id="SSF53474">
    <property type="entry name" value="alpha/beta-Hydrolases"/>
    <property type="match status" value="1"/>
</dbReference>
<keyword evidence="1 4" id="KW-0732">Signal</keyword>
<dbReference type="GO" id="GO:0016787">
    <property type="term" value="F:hydrolase activity"/>
    <property type="evidence" value="ECO:0007669"/>
    <property type="project" value="UniProtKB-KW"/>
</dbReference>
<proteinExistence type="predicted"/>
<dbReference type="InterPro" id="IPR003140">
    <property type="entry name" value="PLipase/COase/thioEstase"/>
</dbReference>
<dbReference type="InterPro" id="IPR050955">
    <property type="entry name" value="Plant_Biomass_Hydrol_Est"/>
</dbReference>
<sequence>MKLSFSLPVLAAVAASAAVDDSFLAIPGGEEPEAGGAEVDVHEEQRDLRGRKKRSKKNELAKGGFAARSGKGGKSKACVPTPEDALDPYDPRRGQQEAASNAFLDCEECIPGDREESICYEEEREGVCTERFGFFSYHCKINDKCYYPPLKKALFKETGAGKCIEHDGLERCWLIHVPRSFCESDGPARLVVDIHGRGGTAYGWRADLSWIRIAEEEGIIVVWPQGEPDLRDPSVYSSSTDTDFDPRPSFNSEGISTMNTNLNRFEEVVDRGCCDPAITLGTDDVGFLRKMVEEVTEEYGIDKSRIYWTGTSNGCALSQTMAVVANDIVAGVACTSHYLFMDSTEFIAKHQDQFEPTPILEIHGYNDFIVPFGDLFGGFHLFNSSSNENLYYSTTEWPGDITSIPRFRTGVFPHYRGSGVTALGNREKWASFNKCSDYKSSYLEGGGAFQCGVPTVPGTLGYFIETSRDCQGDVEVANLVVERGGHSPWGQFYPKNV</sequence>
<dbReference type="EMBL" id="AGNL01008873">
    <property type="protein sequence ID" value="EJK70211.1"/>
    <property type="molecule type" value="Genomic_DNA"/>
</dbReference>
<keyword evidence="2" id="KW-0378">Hydrolase</keyword>
<keyword evidence="7" id="KW-1185">Reference proteome</keyword>
<feature type="domain" description="Phospholipase/carboxylesterase/thioesterase" evidence="5">
    <location>
        <begin position="298"/>
        <end position="372"/>
    </location>
</feature>
<dbReference type="PANTHER" id="PTHR43037">
    <property type="entry name" value="UNNAMED PRODUCT-RELATED"/>
    <property type="match status" value="1"/>
</dbReference>
<evidence type="ECO:0000259" key="5">
    <source>
        <dbReference type="Pfam" id="PF02230"/>
    </source>
</evidence>
<feature type="chain" id="PRO_5003837761" description="Phospholipase/carboxylesterase/thioesterase domain-containing protein" evidence="4">
    <location>
        <begin position="19"/>
        <end position="497"/>
    </location>
</feature>
<dbReference type="Gene3D" id="3.40.50.1820">
    <property type="entry name" value="alpha/beta hydrolase"/>
    <property type="match status" value="1"/>
</dbReference>
<gene>
    <name evidence="6" type="ORF">THAOC_08448</name>
</gene>
<dbReference type="AlphaFoldDB" id="K0TA24"/>
<feature type="region of interest" description="Disordered" evidence="3">
    <location>
        <begin position="28"/>
        <end position="89"/>
    </location>
</feature>
<feature type="signal peptide" evidence="4">
    <location>
        <begin position="1"/>
        <end position="18"/>
    </location>
</feature>
<comment type="caution">
    <text evidence="6">The sequence shown here is derived from an EMBL/GenBank/DDBJ whole genome shotgun (WGS) entry which is preliminary data.</text>
</comment>
<evidence type="ECO:0000256" key="2">
    <source>
        <dbReference type="ARBA" id="ARBA00022801"/>
    </source>
</evidence>
<evidence type="ECO:0000256" key="1">
    <source>
        <dbReference type="ARBA" id="ARBA00022729"/>
    </source>
</evidence>
<evidence type="ECO:0000256" key="4">
    <source>
        <dbReference type="SAM" id="SignalP"/>
    </source>
</evidence>
<evidence type="ECO:0000313" key="6">
    <source>
        <dbReference type="EMBL" id="EJK70211.1"/>
    </source>
</evidence>
<dbReference type="InterPro" id="IPR029058">
    <property type="entry name" value="AB_hydrolase_fold"/>
</dbReference>
<feature type="compositionally biased region" description="Low complexity" evidence="3">
    <location>
        <begin position="28"/>
        <end position="38"/>
    </location>
</feature>
<dbReference type="OrthoDB" id="424610at2759"/>
<reference evidence="6 7" key="1">
    <citation type="journal article" date="2012" name="Genome Biol.">
        <title>Genome and low-iron response of an oceanic diatom adapted to chronic iron limitation.</title>
        <authorList>
            <person name="Lommer M."/>
            <person name="Specht M."/>
            <person name="Roy A.S."/>
            <person name="Kraemer L."/>
            <person name="Andreson R."/>
            <person name="Gutowska M.A."/>
            <person name="Wolf J."/>
            <person name="Bergner S.V."/>
            <person name="Schilhabel M.B."/>
            <person name="Klostermeier U.C."/>
            <person name="Beiko R.G."/>
            <person name="Rosenstiel P."/>
            <person name="Hippler M."/>
            <person name="Laroche J."/>
        </authorList>
    </citation>
    <scope>NUCLEOTIDE SEQUENCE [LARGE SCALE GENOMIC DNA]</scope>
    <source>
        <strain evidence="6 7">CCMP1005</strain>
    </source>
</reference>
<organism evidence="6 7">
    <name type="scientific">Thalassiosira oceanica</name>
    <name type="common">Marine diatom</name>
    <dbReference type="NCBI Taxonomy" id="159749"/>
    <lineage>
        <taxon>Eukaryota</taxon>
        <taxon>Sar</taxon>
        <taxon>Stramenopiles</taxon>
        <taxon>Ochrophyta</taxon>
        <taxon>Bacillariophyta</taxon>
        <taxon>Coscinodiscophyceae</taxon>
        <taxon>Thalassiosirophycidae</taxon>
        <taxon>Thalassiosirales</taxon>
        <taxon>Thalassiosiraceae</taxon>
        <taxon>Thalassiosira</taxon>
    </lineage>
</organism>
<accession>K0TA24</accession>
<protein>
    <recommendedName>
        <fullName evidence="5">Phospholipase/carboxylesterase/thioesterase domain-containing protein</fullName>
    </recommendedName>
</protein>
<dbReference type="Proteomes" id="UP000266841">
    <property type="component" value="Unassembled WGS sequence"/>
</dbReference>
<feature type="compositionally biased region" description="Basic and acidic residues" evidence="3">
    <location>
        <begin position="39"/>
        <end position="48"/>
    </location>
</feature>
<evidence type="ECO:0000313" key="7">
    <source>
        <dbReference type="Proteomes" id="UP000266841"/>
    </source>
</evidence>
<dbReference type="Pfam" id="PF02230">
    <property type="entry name" value="Abhydrolase_2"/>
    <property type="match status" value="1"/>
</dbReference>
<dbReference type="PANTHER" id="PTHR43037:SF5">
    <property type="entry name" value="FERULOYL ESTERASE"/>
    <property type="match status" value="1"/>
</dbReference>